<proteinExistence type="predicted"/>
<dbReference type="OrthoDB" id="10418338at2759"/>
<protein>
    <submittedName>
        <fullName evidence="1">Uncharacterized protein</fullName>
    </submittedName>
</protein>
<dbReference type="EMBL" id="KI894033">
    <property type="protein sequence ID" value="OBR84021.1"/>
    <property type="molecule type" value="Genomic_DNA"/>
</dbReference>
<gene>
    <name evidence="1" type="ORF">I303_06308</name>
    <name evidence="2" type="ORF">I303_106288</name>
</gene>
<evidence type="ECO:0000313" key="3">
    <source>
        <dbReference type="Proteomes" id="UP000078595"/>
    </source>
</evidence>
<dbReference type="EMBL" id="CP144536">
    <property type="protein sequence ID" value="WWC63683.1"/>
    <property type="molecule type" value="Genomic_DNA"/>
</dbReference>
<dbReference type="GeneID" id="28970007"/>
<evidence type="ECO:0000313" key="2">
    <source>
        <dbReference type="EMBL" id="WWC63683.1"/>
    </source>
</evidence>
<reference evidence="2" key="2">
    <citation type="submission" date="2013-07" db="EMBL/GenBank/DDBJ databases">
        <authorList>
            <consortium name="The Broad Institute Genome Sequencing Platform"/>
            <person name="Cuomo C."/>
            <person name="Litvintseva A."/>
            <person name="Chen Y."/>
            <person name="Heitman J."/>
            <person name="Sun S."/>
            <person name="Springer D."/>
            <person name="Dromer F."/>
            <person name="Young S.K."/>
            <person name="Zeng Q."/>
            <person name="Gargeya S."/>
            <person name="Fitzgerald M."/>
            <person name="Abouelleil A."/>
            <person name="Alvarado L."/>
            <person name="Berlin A.M."/>
            <person name="Chapman S.B."/>
            <person name="Dewar J."/>
            <person name="Goldberg J."/>
            <person name="Griggs A."/>
            <person name="Gujja S."/>
            <person name="Hansen M."/>
            <person name="Howarth C."/>
            <person name="Imamovic A."/>
            <person name="Larimer J."/>
            <person name="McCowan C."/>
            <person name="Murphy C."/>
            <person name="Pearson M."/>
            <person name="Priest M."/>
            <person name="Roberts A."/>
            <person name="Saif S."/>
            <person name="Shea T."/>
            <person name="Sykes S."/>
            <person name="Wortman J."/>
            <person name="Nusbaum C."/>
            <person name="Birren B."/>
        </authorList>
    </citation>
    <scope>NUCLEOTIDE SEQUENCE</scope>
    <source>
        <strain evidence="2">CBS 10117</strain>
    </source>
</reference>
<keyword evidence="3" id="KW-1185">Reference proteome</keyword>
<dbReference type="Proteomes" id="UP000078595">
    <property type="component" value="Chromosome 7"/>
</dbReference>
<name>A0A1A6A1T2_9TREE</name>
<dbReference type="KEGG" id="kdj:28970007"/>
<reference evidence="2" key="3">
    <citation type="submission" date="2024-02" db="EMBL/GenBank/DDBJ databases">
        <title>Comparative genomics of Cryptococcus and Kwoniella reveals pathogenesis evolution and contrasting modes of karyotype evolution via chromosome fusion or intercentromeric recombination.</title>
        <authorList>
            <person name="Coelho M.A."/>
            <person name="David-Palma M."/>
            <person name="Shea T."/>
            <person name="Bowers K."/>
            <person name="McGinley-Smith S."/>
            <person name="Mohammad A.W."/>
            <person name="Gnirke A."/>
            <person name="Yurkov A.M."/>
            <person name="Nowrousian M."/>
            <person name="Sun S."/>
            <person name="Cuomo C.A."/>
            <person name="Heitman J."/>
        </authorList>
    </citation>
    <scope>NUCLEOTIDE SEQUENCE</scope>
    <source>
        <strain evidence="2">CBS 10117</strain>
    </source>
</reference>
<evidence type="ECO:0000313" key="1">
    <source>
        <dbReference type="EMBL" id="OBR84021.1"/>
    </source>
</evidence>
<reference evidence="1" key="1">
    <citation type="submission" date="2013-07" db="EMBL/GenBank/DDBJ databases">
        <title>The Genome Sequence of Cryptococcus dejecticola CBS10117.</title>
        <authorList>
            <consortium name="The Broad Institute Genome Sequencing Platform"/>
            <person name="Cuomo C."/>
            <person name="Litvintseva A."/>
            <person name="Chen Y."/>
            <person name="Heitman J."/>
            <person name="Sun S."/>
            <person name="Springer D."/>
            <person name="Dromer F."/>
            <person name="Young S.K."/>
            <person name="Zeng Q."/>
            <person name="Gargeya S."/>
            <person name="Fitzgerald M."/>
            <person name="Abouelleil A."/>
            <person name="Alvarado L."/>
            <person name="Berlin A.M."/>
            <person name="Chapman S.B."/>
            <person name="Dewar J."/>
            <person name="Goldberg J."/>
            <person name="Griggs A."/>
            <person name="Gujja S."/>
            <person name="Hansen M."/>
            <person name="Howarth C."/>
            <person name="Imamovic A."/>
            <person name="Larimer J."/>
            <person name="McCowan C."/>
            <person name="Murphy C."/>
            <person name="Pearson M."/>
            <person name="Priest M."/>
            <person name="Roberts A."/>
            <person name="Saif S."/>
            <person name="Shea T."/>
            <person name="Sykes S."/>
            <person name="Wortman J."/>
            <person name="Nusbaum C."/>
            <person name="Birren B."/>
        </authorList>
    </citation>
    <scope>NUCLEOTIDE SEQUENCE [LARGE SCALE GENOMIC DNA]</scope>
    <source>
        <strain evidence="1">CBS 10117</strain>
    </source>
</reference>
<accession>A0A1A6A1T2</accession>
<sequence length="294" mass="34411">MSTHTQDDKQDVPRYLTIQELWDSWPMIKSPDREMWKYKGEYMLTEEGLPEKARALNKNTFPSQRTDYDLAGAIRLEWRHERWWLKLNVINVSVVSYAPRNGSYMPWPGHQHGVWSELWEKAHTDPEQDLTVSEKVELAFKMKEEANAENVILANMMSCAFVAARDESMKSDDMQTAYRLAIAAGQLLVEQRFGSTVRQLKKAFNKLDDLYKRQAGLPSDPLTDSVIQSQARFKRFNLDLKKTFDNRTDDDHRLEEEDYKLEKGRQHYAVHGFITERYPDEDTLAMENVIPQAM</sequence>
<dbReference type="VEuPathDB" id="FungiDB:I303_06308"/>
<organism evidence="1">
    <name type="scientific">Kwoniella dejecticola CBS 10117</name>
    <dbReference type="NCBI Taxonomy" id="1296121"/>
    <lineage>
        <taxon>Eukaryota</taxon>
        <taxon>Fungi</taxon>
        <taxon>Dikarya</taxon>
        <taxon>Basidiomycota</taxon>
        <taxon>Agaricomycotina</taxon>
        <taxon>Tremellomycetes</taxon>
        <taxon>Tremellales</taxon>
        <taxon>Cryptococcaceae</taxon>
        <taxon>Kwoniella</taxon>
    </lineage>
</organism>
<dbReference type="RefSeq" id="XP_018261863.1">
    <property type="nucleotide sequence ID" value="XM_018409590.1"/>
</dbReference>
<dbReference type="AlphaFoldDB" id="A0A1A6A1T2"/>